<protein>
    <submittedName>
        <fullName evidence="1">Uncharacterized protein</fullName>
    </submittedName>
</protein>
<dbReference type="AlphaFoldDB" id="A0A540VKR9"/>
<proteinExistence type="predicted"/>
<keyword evidence="2" id="KW-1185">Reference proteome</keyword>
<organism evidence="1 2">
    <name type="scientific">Litorilinea aerophila</name>
    <dbReference type="NCBI Taxonomy" id="1204385"/>
    <lineage>
        <taxon>Bacteria</taxon>
        <taxon>Bacillati</taxon>
        <taxon>Chloroflexota</taxon>
        <taxon>Caldilineae</taxon>
        <taxon>Caldilineales</taxon>
        <taxon>Caldilineaceae</taxon>
        <taxon>Litorilinea</taxon>
    </lineage>
</organism>
<dbReference type="InterPro" id="IPR028994">
    <property type="entry name" value="Integrin_alpha_N"/>
</dbReference>
<reference evidence="1 2" key="1">
    <citation type="submission" date="2019-06" db="EMBL/GenBank/DDBJ databases">
        <title>Genome sequence of Litorilinea aerophila BAA-2444.</title>
        <authorList>
            <person name="Maclea K.S."/>
            <person name="Maurais E.G."/>
            <person name="Iannazzi L.C."/>
        </authorList>
    </citation>
    <scope>NUCLEOTIDE SEQUENCE [LARGE SCALE GENOMIC DNA]</scope>
    <source>
        <strain evidence="1 2">ATCC BAA-2444</strain>
    </source>
</reference>
<dbReference type="SUPFAM" id="SSF69318">
    <property type="entry name" value="Integrin alpha N-terminal domain"/>
    <property type="match status" value="1"/>
</dbReference>
<dbReference type="Proteomes" id="UP000317371">
    <property type="component" value="Unassembled WGS sequence"/>
</dbReference>
<evidence type="ECO:0000313" key="2">
    <source>
        <dbReference type="Proteomes" id="UP000317371"/>
    </source>
</evidence>
<gene>
    <name evidence="1" type="ORF">FKZ61_02750</name>
</gene>
<evidence type="ECO:0000313" key="1">
    <source>
        <dbReference type="EMBL" id="TQE97354.1"/>
    </source>
</evidence>
<dbReference type="InParanoid" id="A0A540VKR9"/>
<comment type="caution">
    <text evidence="1">The sequence shown here is derived from an EMBL/GenBank/DDBJ whole genome shotgun (WGS) entry which is preliminary data.</text>
</comment>
<dbReference type="PROSITE" id="PS51318">
    <property type="entry name" value="TAT"/>
    <property type="match status" value="1"/>
</dbReference>
<sequence length="720" mass="77251">MSMQPVPKMRRTFVAAMLLAILLSALEGLVRDVGTAQAATSADPAQEIVYIDANGVIRVLDTQGSPLVQWFSPTGGWQNLALGDVNNDGDLEIIAVGEENGVAKLAVFDPVIASGAVDPNKKINGIPWDTLYETTLPARADIILSDDFDANIPGDEILYSYRRSNGLSTVVVLNASRLESNGSPNGRNWKVHLSKDFDYPWSYGASGNLDDVGSADVVLVDDDSTETRIDVYTVDNDFARLDGKKTDSDTWRRAAVGQVMAGGRDEVVGVKSVDRADKPSLIVYRMNSNKELDSDSDDEFAFAPQPEEVCLADITGNGDKEIFFTRKHPSEDGRRFIMRDEWGDDRDRTPTIELSLKEYGGGDNGYRVCKGGDVDGDGKDEVVVIRDNRLLLFTQPDTPVNNQQVVNVYDLSTNKDALAIGDLDSRGFIEGPQFGVDKNRIEAAIAVGTTSGPYTIQVTNISTSESVQVIVGSGLPSWVQVTPTVTQTPATLRVTFDATNLDIGTYSTRLEIRGDSRVINSPYYVDLVLTVEPATLTPRPAVASFIYTSTVDMDQSMDVSINGTVGLKYKAAVLGVPEAAAAQIEANGGIAAARLNENGDLVLTDGAGNSRVIPMPDTSQAVPGTQDVAASAVEAVDWPVLDVPWVISATSTSAIVPDILTVTVNPSSLGNDFDFHLAMVVLVPDTTAGVGTVFSLPVTIFRAPERVYLPVVGVYDPFAP</sequence>
<name>A0A540VKR9_9CHLR</name>
<dbReference type="InterPro" id="IPR006311">
    <property type="entry name" value="TAT_signal"/>
</dbReference>
<accession>A0A540VKR9</accession>
<dbReference type="OrthoDB" id="9810906at2"/>
<dbReference type="EMBL" id="VIGC01000003">
    <property type="protein sequence ID" value="TQE97354.1"/>
    <property type="molecule type" value="Genomic_DNA"/>
</dbReference>